<reference evidence="2 3" key="1">
    <citation type="submission" date="2013-11" db="EMBL/GenBank/DDBJ databases">
        <title>The Genome Sequence of Phytophthora parasitica P1976.</title>
        <authorList>
            <consortium name="The Broad Institute Genomics Platform"/>
            <person name="Russ C."/>
            <person name="Tyler B."/>
            <person name="Panabieres F."/>
            <person name="Shan W."/>
            <person name="Tripathy S."/>
            <person name="Grunwald N."/>
            <person name="Machado M."/>
            <person name="Johnson C.S."/>
            <person name="Walker B."/>
            <person name="Young S."/>
            <person name="Zeng Q."/>
            <person name="Gargeya S."/>
            <person name="Fitzgerald M."/>
            <person name="Haas B."/>
            <person name="Abouelleil A."/>
            <person name="Allen A.W."/>
            <person name="Alvarado L."/>
            <person name="Arachchi H.M."/>
            <person name="Berlin A.M."/>
            <person name="Chapman S.B."/>
            <person name="Gainer-Dewar J."/>
            <person name="Goldberg J."/>
            <person name="Griggs A."/>
            <person name="Gujja S."/>
            <person name="Hansen M."/>
            <person name="Howarth C."/>
            <person name="Imamovic A."/>
            <person name="Ireland A."/>
            <person name="Larimer J."/>
            <person name="McCowan C."/>
            <person name="Murphy C."/>
            <person name="Pearson M."/>
            <person name="Poon T.W."/>
            <person name="Priest M."/>
            <person name="Roberts A."/>
            <person name="Saif S."/>
            <person name="Shea T."/>
            <person name="Sisk P."/>
            <person name="Sykes S."/>
            <person name="Wortman J."/>
            <person name="Nusbaum C."/>
            <person name="Birren B."/>
        </authorList>
    </citation>
    <scope>NUCLEOTIDE SEQUENCE [LARGE SCALE GENOMIC DNA]</scope>
    <source>
        <strain evidence="2 3">P1976</strain>
    </source>
</reference>
<dbReference type="Proteomes" id="UP000028582">
    <property type="component" value="Unassembled WGS sequence"/>
</dbReference>
<proteinExistence type="predicted"/>
<feature type="compositionally biased region" description="Polar residues" evidence="1">
    <location>
        <begin position="102"/>
        <end position="122"/>
    </location>
</feature>
<dbReference type="EMBL" id="ANJA01002208">
    <property type="protein sequence ID" value="ETO71416.1"/>
    <property type="molecule type" value="Genomic_DNA"/>
</dbReference>
<name>A0A080ZXQ5_PHYNI</name>
<feature type="compositionally biased region" description="Polar residues" evidence="1">
    <location>
        <begin position="36"/>
        <end position="52"/>
    </location>
</feature>
<evidence type="ECO:0000256" key="1">
    <source>
        <dbReference type="SAM" id="MobiDB-lite"/>
    </source>
</evidence>
<gene>
    <name evidence="2" type="ORF">F444_12254</name>
</gene>
<feature type="compositionally biased region" description="Acidic residues" evidence="1">
    <location>
        <begin position="190"/>
        <end position="203"/>
    </location>
</feature>
<feature type="region of interest" description="Disordered" evidence="1">
    <location>
        <begin position="171"/>
        <end position="233"/>
    </location>
</feature>
<feature type="compositionally biased region" description="Basic and acidic residues" evidence="1">
    <location>
        <begin position="204"/>
        <end position="233"/>
    </location>
</feature>
<evidence type="ECO:0000313" key="3">
    <source>
        <dbReference type="Proteomes" id="UP000028582"/>
    </source>
</evidence>
<feature type="compositionally biased region" description="Basic and acidic residues" evidence="1">
    <location>
        <begin position="83"/>
        <end position="99"/>
    </location>
</feature>
<feature type="compositionally biased region" description="Polar residues" evidence="1">
    <location>
        <begin position="68"/>
        <end position="78"/>
    </location>
</feature>
<accession>A0A080ZXQ5</accession>
<evidence type="ECO:0000313" key="2">
    <source>
        <dbReference type="EMBL" id="ETO71416.1"/>
    </source>
</evidence>
<protein>
    <submittedName>
        <fullName evidence="2">Uncharacterized protein</fullName>
    </submittedName>
</protein>
<comment type="caution">
    <text evidence="2">The sequence shown here is derived from an EMBL/GenBank/DDBJ whole genome shotgun (WGS) entry which is preliminary data.</text>
</comment>
<feature type="compositionally biased region" description="Polar residues" evidence="1">
    <location>
        <begin position="1"/>
        <end position="15"/>
    </location>
</feature>
<dbReference type="AlphaFoldDB" id="A0A080ZXQ5"/>
<organism evidence="2 3">
    <name type="scientific">Phytophthora nicotianae P1976</name>
    <dbReference type="NCBI Taxonomy" id="1317066"/>
    <lineage>
        <taxon>Eukaryota</taxon>
        <taxon>Sar</taxon>
        <taxon>Stramenopiles</taxon>
        <taxon>Oomycota</taxon>
        <taxon>Peronosporomycetes</taxon>
        <taxon>Peronosporales</taxon>
        <taxon>Peronosporaceae</taxon>
        <taxon>Phytophthora</taxon>
    </lineage>
</organism>
<feature type="region of interest" description="Disordered" evidence="1">
    <location>
        <begin position="1"/>
        <end position="122"/>
    </location>
</feature>
<sequence>MTTARSVTAVSSGTRPSAERRKRSSKQLNDVEVSDSVENAQQTEHQTASVTEGETKGNEDMAVLINDMTPSTNVSRQLLTEVDSDRSRIERGDAERDVVVEGQQQEPASIQTPVASSSTADTNVTVTASSELKVMVTALQQLTAMVARLQPPPESRERVQYERRDDELAAVGERAGDSQAEEPQERGADDQQDAWSDENDDHEEERRIRNEGGHHRNRHGREDGGHPDARRERLPTRILVMRMDTGTVVVDMTRAAITAAAPAKSHMIDVMDVVGMSNANNVDGVNTMDIEDTVIMGIGVNDSQRRRV</sequence>